<sequence>MNSPSSIWLRRLSKLNVFSTLFLIYVGALVKSHEVGLSVPDWPTTYGKQMFAFPLSEMVGGIFYEHGHRMVATIVGFFTMVQAIWLGLSDEPNWLKKSGYIAFSVVVIQGLFGGITVLFFLPTPVSIIHGILAQTFFIMIVFIAYGLS</sequence>
<evidence type="ECO:0000256" key="4">
    <source>
        <dbReference type="ARBA" id="ARBA00022723"/>
    </source>
</evidence>
<name>A0A383DM96_9ZZZZ</name>
<evidence type="ECO:0000256" key="2">
    <source>
        <dbReference type="ARBA" id="ARBA00022475"/>
    </source>
</evidence>
<comment type="subcellular location">
    <subcellularLocation>
        <location evidence="1">Membrane</location>
        <topology evidence="1">Multi-pass membrane protein</topology>
    </subcellularLocation>
</comment>
<organism evidence="13">
    <name type="scientific">marine metagenome</name>
    <dbReference type="NCBI Taxonomy" id="408172"/>
    <lineage>
        <taxon>unclassified sequences</taxon>
        <taxon>metagenomes</taxon>
        <taxon>ecological metagenomes</taxon>
    </lineage>
</organism>
<dbReference type="PANTHER" id="PTHR35457">
    <property type="entry name" value="HEME A SYNTHASE"/>
    <property type="match status" value="1"/>
</dbReference>
<evidence type="ECO:0000256" key="5">
    <source>
        <dbReference type="ARBA" id="ARBA00022989"/>
    </source>
</evidence>
<evidence type="ECO:0000313" key="13">
    <source>
        <dbReference type="EMBL" id="SVE45390.1"/>
    </source>
</evidence>
<evidence type="ECO:0000256" key="8">
    <source>
        <dbReference type="ARBA" id="ARBA00023133"/>
    </source>
</evidence>
<keyword evidence="10" id="KW-1015">Disulfide bond</keyword>
<reference evidence="13" key="1">
    <citation type="submission" date="2018-05" db="EMBL/GenBank/DDBJ databases">
        <authorList>
            <person name="Lanie J.A."/>
            <person name="Ng W.-L."/>
            <person name="Kazmierczak K.M."/>
            <person name="Andrzejewski T.M."/>
            <person name="Davidsen T.M."/>
            <person name="Wayne K.J."/>
            <person name="Tettelin H."/>
            <person name="Glass J.I."/>
            <person name="Rusch D."/>
            <person name="Podicherti R."/>
            <person name="Tsui H.-C.T."/>
            <person name="Winkler M.E."/>
        </authorList>
    </citation>
    <scope>NUCLEOTIDE SEQUENCE</scope>
</reference>
<dbReference type="Pfam" id="PF02628">
    <property type="entry name" value="COX15-CtaA"/>
    <property type="match status" value="1"/>
</dbReference>
<feature type="non-terminal residue" evidence="13">
    <location>
        <position position="148"/>
    </location>
</feature>
<evidence type="ECO:0000256" key="11">
    <source>
        <dbReference type="ARBA" id="ARBA00023444"/>
    </source>
</evidence>
<feature type="transmembrane region" description="Helical" evidence="12">
    <location>
        <begin position="70"/>
        <end position="88"/>
    </location>
</feature>
<evidence type="ECO:0008006" key="14">
    <source>
        <dbReference type="Google" id="ProtNLM"/>
    </source>
</evidence>
<evidence type="ECO:0000256" key="6">
    <source>
        <dbReference type="ARBA" id="ARBA00023002"/>
    </source>
</evidence>
<dbReference type="GO" id="GO:0006784">
    <property type="term" value="P:heme A biosynthetic process"/>
    <property type="evidence" value="ECO:0007669"/>
    <property type="project" value="InterPro"/>
</dbReference>
<feature type="transmembrane region" description="Helical" evidence="12">
    <location>
        <begin position="100"/>
        <end position="121"/>
    </location>
</feature>
<dbReference type="GO" id="GO:0016491">
    <property type="term" value="F:oxidoreductase activity"/>
    <property type="evidence" value="ECO:0007669"/>
    <property type="project" value="UniProtKB-KW"/>
</dbReference>
<dbReference type="EMBL" id="UINC01218392">
    <property type="protein sequence ID" value="SVE45390.1"/>
    <property type="molecule type" value="Genomic_DNA"/>
</dbReference>
<evidence type="ECO:0000256" key="10">
    <source>
        <dbReference type="ARBA" id="ARBA00023157"/>
    </source>
</evidence>
<keyword evidence="9 12" id="KW-0472">Membrane</keyword>
<dbReference type="GO" id="GO:0046872">
    <property type="term" value="F:metal ion binding"/>
    <property type="evidence" value="ECO:0007669"/>
    <property type="project" value="UniProtKB-KW"/>
</dbReference>
<proteinExistence type="predicted"/>
<keyword evidence="6" id="KW-0560">Oxidoreductase</keyword>
<comment type="pathway">
    <text evidence="11">Porphyrin-containing compound metabolism.</text>
</comment>
<feature type="transmembrane region" description="Helical" evidence="12">
    <location>
        <begin position="127"/>
        <end position="147"/>
    </location>
</feature>
<dbReference type="AlphaFoldDB" id="A0A383DM96"/>
<evidence type="ECO:0000256" key="12">
    <source>
        <dbReference type="SAM" id="Phobius"/>
    </source>
</evidence>
<dbReference type="PANTHER" id="PTHR35457:SF1">
    <property type="entry name" value="HEME A SYNTHASE"/>
    <property type="match status" value="1"/>
</dbReference>
<dbReference type="GO" id="GO:0016020">
    <property type="term" value="C:membrane"/>
    <property type="evidence" value="ECO:0007669"/>
    <property type="project" value="UniProtKB-SubCell"/>
</dbReference>
<keyword evidence="3 12" id="KW-0812">Transmembrane</keyword>
<accession>A0A383DM96</accession>
<evidence type="ECO:0000256" key="1">
    <source>
        <dbReference type="ARBA" id="ARBA00004141"/>
    </source>
</evidence>
<dbReference type="InterPro" id="IPR050450">
    <property type="entry name" value="COX15/CtaA_HemeA_synthase"/>
</dbReference>
<dbReference type="InterPro" id="IPR003780">
    <property type="entry name" value="COX15/CtaA_fam"/>
</dbReference>
<keyword evidence="2" id="KW-1003">Cell membrane</keyword>
<keyword evidence="5 12" id="KW-1133">Transmembrane helix</keyword>
<feature type="transmembrane region" description="Helical" evidence="12">
    <location>
        <begin position="12"/>
        <end position="30"/>
    </location>
</feature>
<evidence type="ECO:0000256" key="3">
    <source>
        <dbReference type="ARBA" id="ARBA00022692"/>
    </source>
</evidence>
<evidence type="ECO:0000256" key="7">
    <source>
        <dbReference type="ARBA" id="ARBA00023004"/>
    </source>
</evidence>
<keyword evidence="7" id="KW-0408">Iron</keyword>
<protein>
    <recommendedName>
        <fullName evidence="14">Cytochrome oxidase assembly protein</fullName>
    </recommendedName>
</protein>
<keyword evidence="4" id="KW-0479">Metal-binding</keyword>
<keyword evidence="8" id="KW-0350">Heme biosynthesis</keyword>
<evidence type="ECO:0000256" key="9">
    <source>
        <dbReference type="ARBA" id="ARBA00023136"/>
    </source>
</evidence>
<gene>
    <name evidence="13" type="ORF">METZ01_LOCUS498244</name>
</gene>